<keyword evidence="4" id="KW-1185">Reference proteome</keyword>
<dbReference type="SUPFAM" id="SSF51445">
    <property type="entry name" value="(Trans)glycosidases"/>
    <property type="match status" value="1"/>
</dbReference>
<dbReference type="OrthoDB" id="7292394at2"/>
<dbReference type="PIRSF" id="PIRSF029570">
    <property type="entry name" value="UCP029570"/>
    <property type="match status" value="1"/>
</dbReference>
<reference evidence="3 4" key="1">
    <citation type="submission" date="2018-01" db="EMBL/GenBank/DDBJ databases">
        <title>Whole genome sequencing of Histamine producing bacteria.</title>
        <authorList>
            <person name="Butler K."/>
        </authorList>
    </citation>
    <scope>NUCLEOTIDE SEQUENCE [LARGE SCALE GENOMIC DNA]</scope>
    <source>
        <strain evidence="3 4">DSM 100436</strain>
    </source>
</reference>
<evidence type="ECO:0000256" key="1">
    <source>
        <dbReference type="SAM" id="SignalP"/>
    </source>
</evidence>
<dbReference type="InterPro" id="IPR013785">
    <property type="entry name" value="Aldolase_TIM"/>
</dbReference>
<evidence type="ECO:0000259" key="2">
    <source>
        <dbReference type="Pfam" id="PF03537"/>
    </source>
</evidence>
<dbReference type="AlphaFoldDB" id="A0A2T3NVK8"/>
<organism evidence="3 4">
    <name type="scientific">Photobacterium sanctipauli</name>
    <dbReference type="NCBI Taxonomy" id="1342794"/>
    <lineage>
        <taxon>Bacteria</taxon>
        <taxon>Pseudomonadati</taxon>
        <taxon>Pseudomonadota</taxon>
        <taxon>Gammaproteobacteria</taxon>
        <taxon>Vibrionales</taxon>
        <taxon>Vibrionaceae</taxon>
        <taxon>Photobacterium</taxon>
    </lineage>
</organism>
<accession>A0A2T3NVK8</accession>
<dbReference type="Gene3D" id="3.20.20.70">
    <property type="entry name" value="Aldolase class I"/>
    <property type="match status" value="1"/>
</dbReference>
<dbReference type="EMBL" id="PYMA01000004">
    <property type="protein sequence ID" value="PSW20258.1"/>
    <property type="molecule type" value="Genomic_DNA"/>
</dbReference>
<comment type="caution">
    <text evidence="3">The sequence shown here is derived from an EMBL/GenBank/DDBJ whole genome shotgun (WGS) entry which is preliminary data.</text>
</comment>
<dbReference type="InterPro" id="IPR017853">
    <property type="entry name" value="GH"/>
</dbReference>
<dbReference type="CDD" id="cd10922">
    <property type="entry name" value="CE4_PelA_like_C"/>
    <property type="match status" value="1"/>
</dbReference>
<dbReference type="Proteomes" id="UP000241771">
    <property type="component" value="Unassembled WGS sequence"/>
</dbReference>
<feature type="domain" description="Glycoside-hydrolase family GH114 TIM-barrel" evidence="2">
    <location>
        <begin position="55"/>
        <end position="263"/>
    </location>
</feature>
<sequence>MKHKVYSILIALLLILPSISQAKNAESIVFYYNDIDSVRELMNFERVVVTPSLITNKQIETLHKAGTQVFAYLSVGEFDGEILPRQLQGKSPLINVNWQSHVMDLSAPEWQAYLNNEATSLMSKGFDGLFLDTLDSYTLFAKNETTKRQQQKSLAHILTEFHQLKSKPKLIFNRGFEVVHQLGFKPEALVAESLYHRYDPLSNSYHDVIATDTEWLTGKLNDVKQKGIEAIVIDYLPGSNRDAQQRAAQRLLDEGYTPYISDGMLYEIGVSTVIPVTKRVLGFYDSQFGGMTTSQCHRMMSMPFEYKGYVPECHDVRQTQFDRIDLTRYAAIFLWLESSSYQQTPALTQWLDSTIGHKQILFINALPTDQALLSKLGIAQRGTLSGKISITKGNEWLKGYYPASFSELETHSQWQSTDIAVSSLIEAKDVDGKQTTLMFNAPWGGAILSPYPVMSLANSSETWLLDPFRLIKRLIDLPDIPAADATTESGLRIVTSHVDGDGFPSKAWFPGKPYTAEVLLKHVFKPYPLPQTVSVIEGEVGKRGLYPKESAAMEAVAREIFALPNIELASHTFSHPFFWDLSKNIKEKQYGDHLPIPGYTVDYHNEIIGSVDYINKNLAPKGKDVKLILWSGKADPKEDILAIAEQANILNVNGGNTYVVRGDNNFTQVSPTITWYPTAVHVYAPVLNENLYTNLWTEHHDGYSRAVETFEILGSPRRLKTISIYYHMYSGAYPASLKGLLDVYDWAMKQDATPLYLSEYAERARTLYETGIAKTLDGRWQVTTSGIRSIRLPNQLGYPDSTQIAGWNAGPDGKYLILNQPRTTFTTRDTQPAGIRLKSANGQLLNWRNNNGKIAWSVKSHMPLKLEISGASTCSVVSGDALYQSKVDRQTLRLTSKKAGVLSGALRCQL</sequence>
<dbReference type="InterPro" id="IPR004352">
    <property type="entry name" value="GH114_TIM-barrel"/>
</dbReference>
<dbReference type="PANTHER" id="PTHR35882:SF2">
    <property type="entry name" value="PELA"/>
    <property type="match status" value="1"/>
</dbReference>
<gene>
    <name evidence="3" type="ORF">C9I98_09395</name>
</gene>
<dbReference type="PANTHER" id="PTHR35882">
    <property type="entry name" value="PELA"/>
    <property type="match status" value="1"/>
</dbReference>
<feature type="signal peptide" evidence="1">
    <location>
        <begin position="1"/>
        <end position="22"/>
    </location>
</feature>
<proteinExistence type="predicted"/>
<keyword evidence="1" id="KW-0732">Signal</keyword>
<name>A0A2T3NVK8_9GAMM</name>
<dbReference type="Pfam" id="PF03537">
    <property type="entry name" value="Glyco_hydro_114"/>
    <property type="match status" value="1"/>
</dbReference>
<feature type="chain" id="PRO_5015512114" evidence="1">
    <location>
        <begin position="23"/>
        <end position="910"/>
    </location>
</feature>
<evidence type="ECO:0000313" key="4">
    <source>
        <dbReference type="Proteomes" id="UP000241771"/>
    </source>
</evidence>
<evidence type="ECO:0000313" key="3">
    <source>
        <dbReference type="EMBL" id="PSW20258.1"/>
    </source>
</evidence>
<protein>
    <submittedName>
        <fullName evidence="3">RNA-binding protein</fullName>
    </submittedName>
</protein>
<dbReference type="RefSeq" id="WP_036821195.1">
    <property type="nucleotide sequence ID" value="NZ_JGVO01000317.1"/>
</dbReference>
<dbReference type="InterPro" id="IPR016925">
    <property type="entry name" value="UCP029570"/>
</dbReference>